<keyword evidence="4" id="KW-1185">Reference proteome</keyword>
<dbReference type="PANTHER" id="PTHR36842">
    <property type="entry name" value="PROTEIN TOLB HOMOLOG"/>
    <property type="match status" value="1"/>
</dbReference>
<dbReference type="Gene3D" id="2.120.10.30">
    <property type="entry name" value="TolB, C-terminal domain"/>
    <property type="match status" value="2"/>
</dbReference>
<evidence type="ECO:0000256" key="2">
    <source>
        <dbReference type="SAM" id="SignalP"/>
    </source>
</evidence>
<reference evidence="3 4" key="1">
    <citation type="submission" date="2019-02" db="EMBL/GenBank/DDBJ databases">
        <title>Deep-cultivation of Planctomycetes and their phenomic and genomic characterization uncovers novel biology.</title>
        <authorList>
            <person name="Wiegand S."/>
            <person name="Jogler M."/>
            <person name="Boedeker C."/>
            <person name="Pinto D."/>
            <person name="Vollmers J."/>
            <person name="Rivas-Marin E."/>
            <person name="Kohn T."/>
            <person name="Peeters S.H."/>
            <person name="Heuer A."/>
            <person name="Rast P."/>
            <person name="Oberbeckmann S."/>
            <person name="Bunk B."/>
            <person name="Jeske O."/>
            <person name="Meyerdierks A."/>
            <person name="Storesund J.E."/>
            <person name="Kallscheuer N."/>
            <person name="Luecker S."/>
            <person name="Lage O.M."/>
            <person name="Pohl T."/>
            <person name="Merkel B.J."/>
            <person name="Hornburger P."/>
            <person name="Mueller R.-W."/>
            <person name="Bruemmer F."/>
            <person name="Labrenz M."/>
            <person name="Spormann A.M."/>
            <person name="Op den Camp H."/>
            <person name="Overmann J."/>
            <person name="Amann R."/>
            <person name="Jetten M.S.M."/>
            <person name="Mascher T."/>
            <person name="Medema M.H."/>
            <person name="Devos D.P."/>
            <person name="Kaster A.-K."/>
            <person name="Ovreas L."/>
            <person name="Rohde M."/>
            <person name="Galperin M.Y."/>
            <person name="Jogler C."/>
        </authorList>
    </citation>
    <scope>NUCLEOTIDE SEQUENCE [LARGE SCALE GENOMIC DNA]</scope>
    <source>
        <strain evidence="3 4">SV_7m_r</strain>
    </source>
</reference>
<dbReference type="Proteomes" id="UP000315003">
    <property type="component" value="Chromosome"/>
</dbReference>
<dbReference type="InterPro" id="IPR011042">
    <property type="entry name" value="6-blade_b-propeller_TolB-like"/>
</dbReference>
<dbReference type="AlphaFoldDB" id="A0A517ST83"/>
<dbReference type="RefSeq" id="WP_145271145.1">
    <property type="nucleotide sequence ID" value="NZ_CP036272.1"/>
</dbReference>
<evidence type="ECO:0000256" key="1">
    <source>
        <dbReference type="ARBA" id="ARBA00009820"/>
    </source>
</evidence>
<sequence precursor="true">MNWFKLQTLAGLLLIIHSANLPVAADEIKLTHDGNIKRDPLFIHEGKTLVYSYDQREDLIRAVQIPMDDLSSAPEPLFGEERSHQTEIAFSPDGRYVSFDQCTGNLTGKLVIRDLESEKEVSISHSGRGAYRTPTFTPDGQRVIYAFAEKGPMQLWSVNLEGKDKQQVTEIEGMTHWPGFTPDGKRLVFSNSREHNYEIYIRDTDGSNETRLTNNRLMDIRPRVSPDGKRICFVSTRDGNYEVYVMNLDGSRVVRVTNNSERDDYPNWHPNSQQLVYVSERDGQMDLYLVDVPPAESAPEVHTR</sequence>
<feature type="chain" id="PRO_5022136429" evidence="2">
    <location>
        <begin position="25"/>
        <end position="304"/>
    </location>
</feature>
<dbReference type="EMBL" id="CP036272">
    <property type="protein sequence ID" value="QDT59329.1"/>
    <property type="molecule type" value="Genomic_DNA"/>
</dbReference>
<dbReference type="Pfam" id="PF07676">
    <property type="entry name" value="PD40"/>
    <property type="match status" value="1"/>
</dbReference>
<dbReference type="Pfam" id="PF26549">
    <property type="entry name" value="Tricorn_N"/>
    <property type="match status" value="1"/>
</dbReference>
<comment type="similarity">
    <text evidence="1">Belongs to the TolB family.</text>
</comment>
<dbReference type="OrthoDB" id="269409at2"/>
<protein>
    <submittedName>
        <fullName evidence="3">Translocation protein TolB</fullName>
    </submittedName>
</protein>
<keyword evidence="2" id="KW-0732">Signal</keyword>
<organism evidence="3 4">
    <name type="scientific">Stieleria bergensis</name>
    <dbReference type="NCBI Taxonomy" id="2528025"/>
    <lineage>
        <taxon>Bacteria</taxon>
        <taxon>Pseudomonadati</taxon>
        <taxon>Planctomycetota</taxon>
        <taxon>Planctomycetia</taxon>
        <taxon>Pirellulales</taxon>
        <taxon>Pirellulaceae</taxon>
        <taxon>Stieleria</taxon>
    </lineage>
</organism>
<evidence type="ECO:0000313" key="3">
    <source>
        <dbReference type="EMBL" id="QDT59329.1"/>
    </source>
</evidence>
<dbReference type="SUPFAM" id="SSF69304">
    <property type="entry name" value="Tricorn protease N-terminal domain"/>
    <property type="match status" value="1"/>
</dbReference>
<accession>A0A517ST83</accession>
<dbReference type="InterPro" id="IPR011659">
    <property type="entry name" value="WD40"/>
</dbReference>
<proteinExistence type="inferred from homology"/>
<dbReference type="PANTHER" id="PTHR36842:SF1">
    <property type="entry name" value="PROTEIN TOLB"/>
    <property type="match status" value="1"/>
</dbReference>
<feature type="signal peptide" evidence="2">
    <location>
        <begin position="1"/>
        <end position="24"/>
    </location>
</feature>
<gene>
    <name evidence="3" type="ORF">SV7mr_18360</name>
</gene>
<name>A0A517ST83_9BACT</name>
<evidence type="ECO:0000313" key="4">
    <source>
        <dbReference type="Proteomes" id="UP000315003"/>
    </source>
</evidence>